<keyword evidence="3" id="KW-1185">Reference proteome</keyword>
<protein>
    <recommendedName>
        <fullName evidence="1">Reverse transcriptase zinc-binding domain-containing protein</fullName>
    </recommendedName>
</protein>
<dbReference type="Pfam" id="PF13966">
    <property type="entry name" value="zf-RVT"/>
    <property type="match status" value="1"/>
</dbReference>
<accession>A0A7J6FFA4</accession>
<sequence>MSGWNMQIMSELFNATDQQSICSLPVSKFPKADSWIWHYTVEGNYSVKSGYFVATQLAHFNPSPSKSWFSVWCKEFRKTYLPKKVLIFIWRGFHDALLMYLGLQKRKVVDHTNCPLCGFSVDSNSHVVFLCCGFKKVWKELRVTLLNNLSMDISFMQIVLKASEGSKCLSPERWIKPPLGAYKLNVDASLDVNSNTIGIEAIV</sequence>
<dbReference type="AlphaFoldDB" id="A0A7J6FFA4"/>
<evidence type="ECO:0000259" key="1">
    <source>
        <dbReference type="Pfam" id="PF13966"/>
    </source>
</evidence>
<evidence type="ECO:0000313" key="3">
    <source>
        <dbReference type="Proteomes" id="UP000583929"/>
    </source>
</evidence>
<proteinExistence type="predicted"/>
<feature type="domain" description="Reverse transcriptase zinc-binding" evidence="1">
    <location>
        <begin position="45"/>
        <end position="138"/>
    </location>
</feature>
<reference evidence="2 3" key="1">
    <citation type="journal article" date="2020" name="bioRxiv">
        <title>Sequence and annotation of 42 cannabis genomes reveals extensive copy number variation in cannabinoid synthesis and pathogen resistance genes.</title>
        <authorList>
            <person name="Mckernan K.J."/>
            <person name="Helbert Y."/>
            <person name="Kane L.T."/>
            <person name="Ebling H."/>
            <person name="Zhang L."/>
            <person name="Liu B."/>
            <person name="Eaton Z."/>
            <person name="Mclaughlin S."/>
            <person name="Kingan S."/>
            <person name="Baybayan P."/>
            <person name="Concepcion G."/>
            <person name="Jordan M."/>
            <person name="Riva A."/>
            <person name="Barbazuk W."/>
            <person name="Harkins T."/>
        </authorList>
    </citation>
    <scope>NUCLEOTIDE SEQUENCE [LARGE SCALE GENOMIC DNA]</scope>
    <source>
        <strain evidence="3">cv. Jamaican Lion 4</strain>
        <tissue evidence="2">Leaf</tissue>
    </source>
</reference>
<gene>
    <name evidence="2" type="ORF">G4B88_028311</name>
</gene>
<dbReference type="EMBL" id="JAATIQ010000232">
    <property type="protein sequence ID" value="KAF4368450.1"/>
    <property type="molecule type" value="Genomic_DNA"/>
</dbReference>
<name>A0A7J6FFA4_CANSA</name>
<dbReference type="Proteomes" id="UP000583929">
    <property type="component" value="Unassembled WGS sequence"/>
</dbReference>
<organism evidence="2 3">
    <name type="scientific">Cannabis sativa</name>
    <name type="common">Hemp</name>
    <name type="synonym">Marijuana</name>
    <dbReference type="NCBI Taxonomy" id="3483"/>
    <lineage>
        <taxon>Eukaryota</taxon>
        <taxon>Viridiplantae</taxon>
        <taxon>Streptophyta</taxon>
        <taxon>Embryophyta</taxon>
        <taxon>Tracheophyta</taxon>
        <taxon>Spermatophyta</taxon>
        <taxon>Magnoliopsida</taxon>
        <taxon>eudicotyledons</taxon>
        <taxon>Gunneridae</taxon>
        <taxon>Pentapetalae</taxon>
        <taxon>rosids</taxon>
        <taxon>fabids</taxon>
        <taxon>Rosales</taxon>
        <taxon>Cannabaceae</taxon>
        <taxon>Cannabis</taxon>
    </lineage>
</organism>
<evidence type="ECO:0000313" key="2">
    <source>
        <dbReference type="EMBL" id="KAF4368450.1"/>
    </source>
</evidence>
<comment type="caution">
    <text evidence="2">The sequence shown here is derived from an EMBL/GenBank/DDBJ whole genome shotgun (WGS) entry which is preliminary data.</text>
</comment>
<dbReference type="InterPro" id="IPR026960">
    <property type="entry name" value="RVT-Znf"/>
</dbReference>